<keyword evidence="1" id="KW-0732">Signal</keyword>
<dbReference type="AlphaFoldDB" id="A0A2H3BAS4"/>
<evidence type="ECO:0000313" key="2">
    <source>
        <dbReference type="EMBL" id="PBK60146.1"/>
    </source>
</evidence>
<organism evidence="2 3">
    <name type="scientific">Armillaria solidipes</name>
    <dbReference type="NCBI Taxonomy" id="1076256"/>
    <lineage>
        <taxon>Eukaryota</taxon>
        <taxon>Fungi</taxon>
        <taxon>Dikarya</taxon>
        <taxon>Basidiomycota</taxon>
        <taxon>Agaricomycotina</taxon>
        <taxon>Agaricomycetes</taxon>
        <taxon>Agaricomycetidae</taxon>
        <taxon>Agaricales</taxon>
        <taxon>Marasmiineae</taxon>
        <taxon>Physalacriaceae</taxon>
        <taxon>Armillaria</taxon>
    </lineage>
</organism>
<dbReference type="Proteomes" id="UP000218334">
    <property type="component" value="Unassembled WGS sequence"/>
</dbReference>
<keyword evidence="3" id="KW-1185">Reference proteome</keyword>
<dbReference type="EMBL" id="KZ293491">
    <property type="protein sequence ID" value="PBK60146.1"/>
    <property type="molecule type" value="Genomic_DNA"/>
</dbReference>
<reference evidence="3" key="1">
    <citation type="journal article" date="2017" name="Nat. Ecol. Evol.">
        <title>Genome expansion and lineage-specific genetic innovations in the forest pathogenic fungi Armillaria.</title>
        <authorList>
            <person name="Sipos G."/>
            <person name="Prasanna A.N."/>
            <person name="Walter M.C."/>
            <person name="O'Connor E."/>
            <person name="Balint B."/>
            <person name="Krizsan K."/>
            <person name="Kiss B."/>
            <person name="Hess J."/>
            <person name="Varga T."/>
            <person name="Slot J."/>
            <person name="Riley R."/>
            <person name="Boka B."/>
            <person name="Rigling D."/>
            <person name="Barry K."/>
            <person name="Lee J."/>
            <person name="Mihaltcheva S."/>
            <person name="LaButti K."/>
            <person name="Lipzen A."/>
            <person name="Waldron R."/>
            <person name="Moloney N.M."/>
            <person name="Sperisen C."/>
            <person name="Kredics L."/>
            <person name="Vagvoelgyi C."/>
            <person name="Patrignani A."/>
            <person name="Fitzpatrick D."/>
            <person name="Nagy I."/>
            <person name="Doyle S."/>
            <person name="Anderson J.B."/>
            <person name="Grigoriev I.V."/>
            <person name="Gueldener U."/>
            <person name="Muensterkoetter M."/>
            <person name="Nagy L.G."/>
        </authorList>
    </citation>
    <scope>NUCLEOTIDE SEQUENCE [LARGE SCALE GENOMIC DNA]</scope>
    <source>
        <strain evidence="3">28-4</strain>
    </source>
</reference>
<protein>
    <submittedName>
        <fullName evidence="2">Uncharacterized protein</fullName>
    </submittedName>
</protein>
<feature type="signal peptide" evidence="1">
    <location>
        <begin position="1"/>
        <end position="27"/>
    </location>
</feature>
<proteinExistence type="predicted"/>
<evidence type="ECO:0000313" key="3">
    <source>
        <dbReference type="Proteomes" id="UP000218334"/>
    </source>
</evidence>
<sequence length="107" mass="11815">MSIAKCSYFCCLAFLLLGASPPRPVETVVNHEESIKTEKSCKQAKPLTRSDPVLLGSRLLVVLLCQAKQPALQLLTDILLEKTNYQSANKVADEDADRGIVFPISRR</sequence>
<accession>A0A2H3BAS4</accession>
<gene>
    <name evidence="2" type="ORF">ARMSODRAFT_982504</name>
</gene>
<feature type="chain" id="PRO_5013964421" evidence="1">
    <location>
        <begin position="28"/>
        <end position="107"/>
    </location>
</feature>
<evidence type="ECO:0000256" key="1">
    <source>
        <dbReference type="SAM" id="SignalP"/>
    </source>
</evidence>
<name>A0A2H3BAS4_9AGAR</name>